<dbReference type="EMBL" id="AP012046">
    <property type="protein sequence ID" value="BAK95132.1"/>
    <property type="molecule type" value="Genomic_DNA"/>
</dbReference>
<dbReference type="AlphaFoldDB" id="A0AAN1VRI7"/>
<dbReference type="Proteomes" id="UP000002663">
    <property type="component" value="Chromosome"/>
</dbReference>
<dbReference type="KEGG" id="thl:TEH_18050"/>
<gene>
    <name evidence="1" type="ordered locus">TEH_18050</name>
</gene>
<evidence type="ECO:0000313" key="2">
    <source>
        <dbReference type="Proteomes" id="UP000002663"/>
    </source>
</evidence>
<name>A0AAN1VRI7_TETHN</name>
<protein>
    <recommendedName>
        <fullName evidence="3">HK97 gp10 family phage protein</fullName>
    </recommendedName>
</protein>
<organism evidence="1 2">
    <name type="scientific">Tetragenococcus halophilus (strain DSM 20338 / JCM 20259 / NCIMB 9735 / NBRC 12172)</name>
    <name type="common">Pediococcus halophilus</name>
    <dbReference type="NCBI Taxonomy" id="945021"/>
    <lineage>
        <taxon>Bacteria</taxon>
        <taxon>Bacillati</taxon>
        <taxon>Bacillota</taxon>
        <taxon>Bacilli</taxon>
        <taxon>Lactobacillales</taxon>
        <taxon>Enterococcaceae</taxon>
        <taxon>Tetragenococcus</taxon>
    </lineage>
</organism>
<evidence type="ECO:0000313" key="1">
    <source>
        <dbReference type="EMBL" id="BAK95132.1"/>
    </source>
</evidence>
<proteinExistence type="predicted"/>
<dbReference type="RefSeq" id="WP_014125174.1">
    <property type="nucleotide sequence ID" value="NC_016052.1"/>
</dbReference>
<sequence>MRAKLKGEQDLMKQLEKRLGKRKMLRITDNALIAGGNKVASIIEKDMFSARGQGTGKSARATSVSKPETIAGTRTVKIHWNDGSERFRIIHLNEYGHFDKAGKWVNPTSKGVIENAMRQGRETYFATVKSELAKKV</sequence>
<accession>A0AAN1VRI7</accession>
<evidence type="ECO:0008006" key="3">
    <source>
        <dbReference type="Google" id="ProtNLM"/>
    </source>
</evidence>
<reference evidence="1 2" key="1">
    <citation type="submission" date="2011-01" db="EMBL/GenBank/DDBJ databases">
        <title>Whole genome sequence of Tetragenococcus halophilus NBRC 12172.</title>
        <authorList>
            <person name="Nakazawa H."/>
            <person name="Omata S."/>
            <person name="Koga C."/>
            <person name="Watanabe Y."/>
            <person name="Katano Y."/>
            <person name="Ito N."/>
            <person name="Tsukatani N."/>
            <person name="Ankai A."/>
            <person name="Oguchi A."/>
            <person name="Fukui S."/>
            <person name="Yashiro I."/>
            <person name="Kamata S."/>
            <person name="Hashimoto Y."/>
            <person name="Yamazaki J."/>
            <person name="Taguchi H."/>
            <person name="Tanaka A."/>
            <person name="Koyama T."/>
            <person name="Ichige A."/>
            <person name="Hanya Y."/>
            <person name="Tanikawa S."/>
            <person name="Yamazaki S."/>
            <person name="Fujita N."/>
        </authorList>
    </citation>
    <scope>NUCLEOTIDE SEQUENCE [LARGE SCALE GENOMIC DNA]</scope>
    <source>
        <strain evidence="2">DSM 20338 / JCM 20259 / NCIMB 9735 / NBRC 12172</strain>
    </source>
</reference>